<reference evidence="1 2" key="1">
    <citation type="submission" date="2019-05" db="EMBL/GenBank/DDBJ databases">
        <title>Another draft genome of Portunus trituberculatus and its Hox gene families provides insights of decapod evolution.</title>
        <authorList>
            <person name="Jeong J.-H."/>
            <person name="Song I."/>
            <person name="Kim S."/>
            <person name="Choi T."/>
            <person name="Kim D."/>
            <person name="Ryu S."/>
            <person name="Kim W."/>
        </authorList>
    </citation>
    <scope>NUCLEOTIDE SEQUENCE [LARGE SCALE GENOMIC DNA]</scope>
    <source>
        <tissue evidence="1">Muscle</tissue>
    </source>
</reference>
<comment type="caution">
    <text evidence="1">The sequence shown here is derived from an EMBL/GenBank/DDBJ whole genome shotgun (WGS) entry which is preliminary data.</text>
</comment>
<dbReference type="AlphaFoldDB" id="A0A5B7DGH0"/>
<gene>
    <name evidence="1" type="ORF">E2C01_013202</name>
</gene>
<name>A0A5B7DGH0_PORTR</name>
<dbReference type="Proteomes" id="UP000324222">
    <property type="component" value="Unassembled WGS sequence"/>
</dbReference>
<evidence type="ECO:0000313" key="2">
    <source>
        <dbReference type="Proteomes" id="UP000324222"/>
    </source>
</evidence>
<organism evidence="1 2">
    <name type="scientific">Portunus trituberculatus</name>
    <name type="common">Swimming crab</name>
    <name type="synonym">Neptunus trituberculatus</name>
    <dbReference type="NCBI Taxonomy" id="210409"/>
    <lineage>
        <taxon>Eukaryota</taxon>
        <taxon>Metazoa</taxon>
        <taxon>Ecdysozoa</taxon>
        <taxon>Arthropoda</taxon>
        <taxon>Crustacea</taxon>
        <taxon>Multicrustacea</taxon>
        <taxon>Malacostraca</taxon>
        <taxon>Eumalacostraca</taxon>
        <taxon>Eucarida</taxon>
        <taxon>Decapoda</taxon>
        <taxon>Pleocyemata</taxon>
        <taxon>Brachyura</taxon>
        <taxon>Eubrachyura</taxon>
        <taxon>Portunoidea</taxon>
        <taxon>Portunidae</taxon>
        <taxon>Portuninae</taxon>
        <taxon>Portunus</taxon>
    </lineage>
</organism>
<keyword evidence="2" id="KW-1185">Reference proteome</keyword>
<dbReference type="EMBL" id="VSRR010000853">
    <property type="protein sequence ID" value="MPC20267.1"/>
    <property type="molecule type" value="Genomic_DNA"/>
</dbReference>
<proteinExistence type="predicted"/>
<evidence type="ECO:0000313" key="1">
    <source>
        <dbReference type="EMBL" id="MPC20267.1"/>
    </source>
</evidence>
<sequence>MVTGRRGEHTVAVEWCQQSTLETPRPGQLIGGRGWPRQVKTRINVELMNCRSLQVMYDRLAALRVPAEKGRRRDCEQAVLIDFNIKAAVVT</sequence>
<protein>
    <submittedName>
        <fullName evidence="1">Uncharacterized protein</fullName>
    </submittedName>
</protein>
<accession>A0A5B7DGH0</accession>